<protein>
    <recommendedName>
        <fullName evidence="10">CDP-diacylglycerol--glycerol-3-phosphate 3-phosphatidyltransferase</fullName>
        <ecNumber evidence="10">2.7.8.5</ecNumber>
    </recommendedName>
</protein>
<dbReference type="UniPathway" id="UPA00084">
    <property type="reaction ID" value="UER00503"/>
</dbReference>
<evidence type="ECO:0000256" key="4">
    <source>
        <dbReference type="ARBA" id="ARBA00022679"/>
    </source>
</evidence>
<evidence type="ECO:0000256" key="8">
    <source>
        <dbReference type="ARBA" id="ARBA00023264"/>
    </source>
</evidence>
<evidence type="ECO:0000256" key="3">
    <source>
        <dbReference type="ARBA" id="ARBA00022516"/>
    </source>
</evidence>
<dbReference type="InterPro" id="IPR025202">
    <property type="entry name" value="PLD-like_dom"/>
</dbReference>
<keyword evidence="8 10" id="KW-1208">Phospholipid metabolism</keyword>
<dbReference type="InterPro" id="IPR001736">
    <property type="entry name" value="PLipase_D/transphosphatidylase"/>
</dbReference>
<evidence type="ECO:0000256" key="1">
    <source>
        <dbReference type="ARBA" id="ARBA00005042"/>
    </source>
</evidence>
<keyword evidence="10" id="KW-0496">Mitochondrion</keyword>
<sequence length="346" mass="38389">MHVKTLVFDDDVLLTGANMSDEYFTSRQDRYVTFSQNTDFADYCAAMVNAIASHGDEIALSDAQSAGAEDWKLAAKRRAEGVGAAMKELVADIRLLQESCSEAAVRAPVDTWVIPSVTLPGYLEQNETVLFAMLRHVEASQRAQHKMDSSRPARARVTMASAYMNLPNALVERLNDLSERGAQVELITADEQSHGFSGATGVKGIIPGLYEKLLENLVKLLHADVRLRRWRVEDWVFHGKGLWISFPGTNPASEKERRTSSNHEAPLDEGVNVSIVTSSNFGFRSFYRDLEAQVLVLTENAELQERLSQEVARLVGNSNSRTKVDTRTTPTTIVHTILASILQRVL</sequence>
<dbReference type="InterPro" id="IPR016270">
    <property type="entry name" value="PGS1"/>
</dbReference>
<evidence type="ECO:0000256" key="7">
    <source>
        <dbReference type="ARBA" id="ARBA00023209"/>
    </source>
</evidence>
<keyword evidence="6 10" id="KW-0443">Lipid metabolism</keyword>
<dbReference type="GO" id="GO:0008444">
    <property type="term" value="F:CDP-diacylglycerol-glycerol-3-phosphate 3-phosphatidyltransferase activity"/>
    <property type="evidence" value="ECO:0007669"/>
    <property type="project" value="UniProtKB-EC"/>
</dbReference>
<keyword evidence="3 10" id="KW-0444">Lipid biosynthesis</keyword>
<comment type="function">
    <text evidence="10">Functions in the biosynthesis of the anionic phospholipids phosphatidylglycerol and cardiolipin.</text>
</comment>
<dbReference type="EMBL" id="HBEA01014186">
    <property type="protein sequence ID" value="CAD8261340.1"/>
    <property type="molecule type" value="Transcribed_RNA"/>
</dbReference>
<dbReference type="PANTHER" id="PTHR12586">
    <property type="entry name" value="CDP-DIACYLGLYCEROL--SERINE O-PHOSPHATIDYLTRANSFERASE"/>
    <property type="match status" value="1"/>
</dbReference>
<dbReference type="SUPFAM" id="SSF56024">
    <property type="entry name" value="Phospholipase D/nuclease"/>
    <property type="match status" value="2"/>
</dbReference>
<evidence type="ECO:0000256" key="5">
    <source>
        <dbReference type="ARBA" id="ARBA00022737"/>
    </source>
</evidence>
<dbReference type="Gene3D" id="3.30.870.10">
    <property type="entry name" value="Endonuclease Chain A"/>
    <property type="match status" value="2"/>
</dbReference>
<evidence type="ECO:0000259" key="11">
    <source>
        <dbReference type="PROSITE" id="PS50035"/>
    </source>
</evidence>
<gene>
    <name evidence="12" type="ORF">PPYR1160_LOCUS10842</name>
</gene>
<evidence type="ECO:0000256" key="9">
    <source>
        <dbReference type="ARBA" id="ARBA00048586"/>
    </source>
</evidence>
<organism evidence="12">
    <name type="scientific">Pinguiococcus pyrenoidosus</name>
    <dbReference type="NCBI Taxonomy" id="172671"/>
    <lineage>
        <taxon>Eukaryota</taxon>
        <taxon>Sar</taxon>
        <taxon>Stramenopiles</taxon>
        <taxon>Ochrophyta</taxon>
        <taxon>Pinguiophyceae</taxon>
        <taxon>Pinguiochrysidales</taxon>
        <taxon>Pinguiochrysidaceae</taxon>
        <taxon>Pinguiococcus</taxon>
    </lineage>
</organism>
<feature type="domain" description="PLD phosphodiesterase" evidence="11">
    <location>
        <begin position="1"/>
        <end position="23"/>
    </location>
</feature>
<dbReference type="PIRSF" id="PIRSF000850">
    <property type="entry name" value="Phospholipase_D_PSS"/>
    <property type="match status" value="1"/>
</dbReference>
<name>A0A7R9YDJ2_9STRA</name>
<keyword evidence="10" id="KW-0067">ATP-binding</keyword>
<keyword evidence="7 10" id="KW-0594">Phospholipid biosynthesis</keyword>
<comment type="subcellular location">
    <subcellularLocation>
        <location evidence="10">Mitochondrion</location>
    </subcellularLocation>
</comment>
<comment type="catalytic activity">
    <reaction evidence="9 10">
        <text>a CDP-1,2-diacyl-sn-glycerol + sn-glycerol 3-phosphate = a 1,2-diacyl-sn-glycero-3-phospho-(1'-sn-glycero-3'-phosphate) + CMP + H(+)</text>
        <dbReference type="Rhea" id="RHEA:12593"/>
        <dbReference type="ChEBI" id="CHEBI:15378"/>
        <dbReference type="ChEBI" id="CHEBI:57597"/>
        <dbReference type="ChEBI" id="CHEBI:58332"/>
        <dbReference type="ChEBI" id="CHEBI:60110"/>
        <dbReference type="ChEBI" id="CHEBI:60377"/>
        <dbReference type="EC" id="2.7.8.5"/>
    </reaction>
</comment>
<evidence type="ECO:0000313" key="12">
    <source>
        <dbReference type="EMBL" id="CAD8261340.1"/>
    </source>
</evidence>
<dbReference type="GO" id="GO:0005739">
    <property type="term" value="C:mitochondrion"/>
    <property type="evidence" value="ECO:0007669"/>
    <property type="project" value="UniProtKB-SubCell"/>
</dbReference>
<dbReference type="AlphaFoldDB" id="A0A7R9YDJ2"/>
<dbReference type="PROSITE" id="PS50035">
    <property type="entry name" value="PLD"/>
    <property type="match status" value="1"/>
</dbReference>
<dbReference type="GO" id="GO:0032049">
    <property type="term" value="P:cardiolipin biosynthetic process"/>
    <property type="evidence" value="ECO:0007669"/>
    <property type="project" value="InterPro"/>
</dbReference>
<reference evidence="12" key="1">
    <citation type="submission" date="2021-01" db="EMBL/GenBank/DDBJ databases">
        <authorList>
            <person name="Corre E."/>
            <person name="Pelletier E."/>
            <person name="Niang G."/>
            <person name="Scheremetjew M."/>
            <person name="Finn R."/>
            <person name="Kale V."/>
            <person name="Holt S."/>
            <person name="Cochrane G."/>
            <person name="Meng A."/>
            <person name="Brown T."/>
            <person name="Cohen L."/>
        </authorList>
    </citation>
    <scope>NUCLEOTIDE SEQUENCE</scope>
    <source>
        <strain evidence="12">CCMP2078</strain>
    </source>
</reference>
<keyword evidence="4 10" id="KW-0808">Transferase</keyword>
<dbReference type="Pfam" id="PF13091">
    <property type="entry name" value="PLDc_2"/>
    <property type="match status" value="1"/>
</dbReference>
<keyword evidence="10" id="KW-0547">Nucleotide-binding</keyword>
<dbReference type="GO" id="GO:0005524">
    <property type="term" value="F:ATP binding"/>
    <property type="evidence" value="ECO:0007669"/>
    <property type="project" value="UniProtKB-KW"/>
</dbReference>
<evidence type="ECO:0000256" key="10">
    <source>
        <dbReference type="RuleBase" id="RU365024"/>
    </source>
</evidence>
<keyword evidence="5" id="KW-0677">Repeat</keyword>
<dbReference type="PANTHER" id="PTHR12586:SF1">
    <property type="entry name" value="CDP-DIACYLGLYCEROL--GLYCEROL-3-PHOSPHATE 3-PHOSPHATIDYLTRANSFERASE, MITOCHONDRIAL"/>
    <property type="match status" value="1"/>
</dbReference>
<comment type="similarity">
    <text evidence="2 10">Belongs to the CDP-alcohol phosphatidyltransferase class-II family.</text>
</comment>
<comment type="pathway">
    <text evidence="1 10">Phospholipid metabolism; phosphatidylglycerol biosynthesis; phosphatidylglycerol from CDP-diacylglycerol: step 1/2.</text>
</comment>
<proteinExistence type="inferred from homology"/>
<accession>A0A7R9YDJ2</accession>
<evidence type="ECO:0000256" key="2">
    <source>
        <dbReference type="ARBA" id="ARBA00010682"/>
    </source>
</evidence>
<evidence type="ECO:0000256" key="6">
    <source>
        <dbReference type="ARBA" id="ARBA00023098"/>
    </source>
</evidence>
<dbReference type="EC" id="2.7.8.5" evidence="10"/>